<feature type="transmembrane region" description="Helical" evidence="2">
    <location>
        <begin position="201"/>
        <end position="225"/>
    </location>
</feature>
<dbReference type="Ensembl" id="ENSTGUT00000021797.1">
    <property type="protein sequence ID" value="ENSTGUP00000018895.1"/>
    <property type="gene ID" value="ENSTGUG00000024486.1"/>
</dbReference>
<feature type="compositionally biased region" description="Low complexity" evidence="1">
    <location>
        <begin position="295"/>
        <end position="311"/>
    </location>
</feature>
<feature type="domain" description="C2" evidence="3">
    <location>
        <begin position="355"/>
        <end position="471"/>
    </location>
</feature>
<dbReference type="Gene3D" id="1.10.506.20">
    <property type="match status" value="1"/>
</dbReference>
<reference evidence="4" key="1">
    <citation type="submission" date="2025-08" db="UniProtKB">
        <authorList>
            <consortium name="Ensembl"/>
        </authorList>
    </citation>
    <scope>IDENTIFICATION</scope>
</reference>
<dbReference type="Gene3D" id="2.60.40.150">
    <property type="entry name" value="C2 domain"/>
    <property type="match status" value="1"/>
</dbReference>
<organism evidence="4 5">
    <name type="scientific">Taeniopygia guttata</name>
    <name type="common">Zebra finch</name>
    <name type="synonym">Poephila guttata</name>
    <dbReference type="NCBI Taxonomy" id="59729"/>
    <lineage>
        <taxon>Eukaryota</taxon>
        <taxon>Metazoa</taxon>
        <taxon>Chordata</taxon>
        <taxon>Craniata</taxon>
        <taxon>Vertebrata</taxon>
        <taxon>Euteleostomi</taxon>
        <taxon>Archelosauria</taxon>
        <taxon>Archosauria</taxon>
        <taxon>Dinosauria</taxon>
        <taxon>Saurischia</taxon>
        <taxon>Theropoda</taxon>
        <taxon>Coelurosauria</taxon>
        <taxon>Aves</taxon>
        <taxon>Neognathae</taxon>
        <taxon>Neoaves</taxon>
        <taxon>Telluraves</taxon>
        <taxon>Australaves</taxon>
        <taxon>Passeriformes</taxon>
        <taxon>Passeroidea</taxon>
        <taxon>Estrildidae</taxon>
        <taxon>Estrildinae</taxon>
        <taxon>Taeniopygia</taxon>
    </lineage>
</organism>
<keyword evidence="2" id="KW-0812">Transmembrane</keyword>
<evidence type="ECO:0000313" key="4">
    <source>
        <dbReference type="Ensembl" id="ENSTGUP00000018895.1"/>
    </source>
</evidence>
<feature type="transmembrane region" description="Helical" evidence="2">
    <location>
        <begin position="74"/>
        <end position="97"/>
    </location>
</feature>
<feature type="transmembrane region" description="Helical" evidence="2">
    <location>
        <begin position="134"/>
        <end position="156"/>
    </location>
</feature>
<keyword evidence="2" id="KW-1133">Transmembrane helix</keyword>
<name>A0A674G8R3_TAEGU</name>
<evidence type="ECO:0000313" key="5">
    <source>
        <dbReference type="Proteomes" id="UP000007754"/>
    </source>
</evidence>
<dbReference type="GeneTree" id="ENSGT00940000155853"/>
<dbReference type="InterPro" id="IPR039360">
    <property type="entry name" value="Ras_GTPase"/>
</dbReference>
<dbReference type="Proteomes" id="UP000007754">
    <property type="component" value="Unplaced"/>
</dbReference>
<protein>
    <recommendedName>
        <fullName evidence="3">C2 domain-containing protein</fullName>
    </recommendedName>
</protein>
<keyword evidence="2" id="KW-0472">Membrane</keyword>
<dbReference type="InParanoid" id="A0A674G8R3"/>
<evidence type="ECO:0000256" key="2">
    <source>
        <dbReference type="SAM" id="Phobius"/>
    </source>
</evidence>
<evidence type="ECO:0000259" key="3">
    <source>
        <dbReference type="PROSITE" id="PS50004"/>
    </source>
</evidence>
<feature type="transmembrane region" description="Helical" evidence="2">
    <location>
        <begin position="104"/>
        <end position="128"/>
    </location>
</feature>
<proteinExistence type="predicted"/>
<dbReference type="PROSITE" id="PS50004">
    <property type="entry name" value="C2"/>
    <property type="match status" value="1"/>
</dbReference>
<dbReference type="InterPro" id="IPR000008">
    <property type="entry name" value="C2_dom"/>
</dbReference>
<feature type="transmembrane region" description="Helical" evidence="2">
    <location>
        <begin position="168"/>
        <end position="189"/>
    </location>
</feature>
<sequence>MDWGVTGLYWFILGALGDTGLYWVILGYTGSTGGYWFILVHTGLYWFILGYTGLYWVILVYTGLYWVILVYTGLYWVILVYTGLYWVILVYTGLYWFILGYTGLYWVILVYTGLYWVILGYTGLYWVILVYTGLYWFILVYTGSTLGLLGYTGLYWSVLVHTGPYWFILVRTGLYCSILVYTGLYWLYWEHWGVTRGVTGPYWFILGYTGLYWFILGYTGPYWFILVHTGPYWSILVHTGSYWFSLGAPPGPAERRTGQGQGQRGHGKALLWKRLLRDWKSRGGTRSDPGVVAAPEGDSPGGSPVSPPGLELSGDGVVVRPVHGSVAGESFCFQVRPPSGSRSFSCASRAERDRWMEELRRVARPGKDSSERLELSLTLWIYEGRDLPARRRLRCHLQLDGAIFARTTAKPSGADGQLFWGELFHLPALPPARALTVALCRDDHAGCRPLAAVTIPLAELAAARQPLERWYPLSGAGGERAPALRLGGRYRQVRVLPIVRYKELAEFITFHYRELCGRLEPLIAARHKEELAGALVRVLQSTGKAKVGRRRVRGWGWVGLGWVGLG</sequence>
<evidence type="ECO:0000256" key="1">
    <source>
        <dbReference type="SAM" id="MobiDB-lite"/>
    </source>
</evidence>
<dbReference type="InterPro" id="IPR057606">
    <property type="entry name" value="SynGAP1-like_PH"/>
</dbReference>
<dbReference type="AlphaFoldDB" id="A0A674G8R3"/>
<dbReference type="Pfam" id="PF25321">
    <property type="entry name" value="PH_RASGAP"/>
    <property type="match status" value="1"/>
</dbReference>
<feature type="region of interest" description="Disordered" evidence="1">
    <location>
        <begin position="281"/>
        <end position="311"/>
    </location>
</feature>
<keyword evidence="5" id="KW-1185">Reference proteome</keyword>
<dbReference type="PANTHER" id="PTHR10194">
    <property type="entry name" value="RAS GTPASE-ACTIVATING PROTEINS"/>
    <property type="match status" value="1"/>
</dbReference>
<feature type="transmembrane region" description="Helical" evidence="2">
    <location>
        <begin position="45"/>
        <end position="68"/>
    </location>
</feature>
<dbReference type="SUPFAM" id="SSF50729">
    <property type="entry name" value="PH domain-like"/>
    <property type="match status" value="1"/>
</dbReference>
<dbReference type="PANTHER" id="PTHR10194:SF96">
    <property type="entry name" value="RAS PROTEIN ACTIVATOR LIKE-3"/>
    <property type="match status" value="1"/>
</dbReference>
<accession>A0A674G8R3</accession>
<dbReference type="SUPFAM" id="SSF49562">
    <property type="entry name" value="C2 domain (Calcium/lipid-binding domain, CaLB)"/>
    <property type="match status" value="1"/>
</dbReference>
<dbReference type="InterPro" id="IPR035892">
    <property type="entry name" value="C2_domain_sf"/>
</dbReference>
<reference evidence="4" key="2">
    <citation type="submission" date="2025-09" db="UniProtKB">
        <authorList>
            <consortium name="Ensembl"/>
        </authorList>
    </citation>
    <scope>IDENTIFICATION</scope>
</reference>